<name>A0AA47M248_MERPO</name>
<feature type="region of interest" description="Disordered" evidence="1">
    <location>
        <begin position="121"/>
        <end position="197"/>
    </location>
</feature>
<gene>
    <name evidence="5" type="primary">LRRN4</name>
    <name evidence="5" type="ORF">N1851_032930</name>
</gene>
<dbReference type="AlphaFoldDB" id="A0AA47M248"/>
<feature type="chain" id="PRO_5041452476" evidence="3">
    <location>
        <begin position="32"/>
        <end position="430"/>
    </location>
</feature>
<dbReference type="InterPro" id="IPR036116">
    <property type="entry name" value="FN3_sf"/>
</dbReference>
<feature type="domain" description="Fibronectin type-III" evidence="4">
    <location>
        <begin position="241"/>
        <end position="320"/>
    </location>
</feature>
<organism evidence="5 6">
    <name type="scientific">Merluccius polli</name>
    <name type="common">Benguela hake</name>
    <name type="synonym">Merluccius cadenati</name>
    <dbReference type="NCBI Taxonomy" id="89951"/>
    <lineage>
        <taxon>Eukaryota</taxon>
        <taxon>Metazoa</taxon>
        <taxon>Chordata</taxon>
        <taxon>Craniata</taxon>
        <taxon>Vertebrata</taxon>
        <taxon>Euteleostomi</taxon>
        <taxon>Actinopterygii</taxon>
        <taxon>Neopterygii</taxon>
        <taxon>Teleostei</taxon>
        <taxon>Neoteleostei</taxon>
        <taxon>Acanthomorphata</taxon>
        <taxon>Zeiogadaria</taxon>
        <taxon>Gadariae</taxon>
        <taxon>Gadiformes</taxon>
        <taxon>Gadoidei</taxon>
        <taxon>Merlucciidae</taxon>
        <taxon>Merluccius</taxon>
    </lineage>
</organism>
<evidence type="ECO:0000256" key="1">
    <source>
        <dbReference type="SAM" id="MobiDB-lite"/>
    </source>
</evidence>
<dbReference type="Proteomes" id="UP001174136">
    <property type="component" value="Unassembled WGS sequence"/>
</dbReference>
<evidence type="ECO:0000313" key="5">
    <source>
        <dbReference type="EMBL" id="KAK0132252.1"/>
    </source>
</evidence>
<evidence type="ECO:0000259" key="4">
    <source>
        <dbReference type="SMART" id="SM00060"/>
    </source>
</evidence>
<evidence type="ECO:0000256" key="2">
    <source>
        <dbReference type="SAM" id="Phobius"/>
    </source>
</evidence>
<keyword evidence="6" id="KW-1185">Reference proteome</keyword>
<protein>
    <submittedName>
        <fullName evidence="5">Leucine-rich repeat neuronal protein 4</fullName>
    </submittedName>
</protein>
<dbReference type="InterPro" id="IPR003961">
    <property type="entry name" value="FN3_dom"/>
</dbReference>
<evidence type="ECO:0000256" key="3">
    <source>
        <dbReference type="SAM" id="SignalP"/>
    </source>
</evidence>
<dbReference type="InterPro" id="IPR013783">
    <property type="entry name" value="Ig-like_fold"/>
</dbReference>
<feature type="compositionally biased region" description="Polar residues" evidence="1">
    <location>
        <begin position="125"/>
        <end position="158"/>
    </location>
</feature>
<keyword evidence="3" id="KW-0732">Signal</keyword>
<evidence type="ECO:0000313" key="6">
    <source>
        <dbReference type="Proteomes" id="UP001174136"/>
    </source>
</evidence>
<feature type="compositionally biased region" description="Low complexity" evidence="1">
    <location>
        <begin position="159"/>
        <end position="172"/>
    </location>
</feature>
<sequence>MSGGQGVGLAKREGGWAWAVCMLCTAAAAAAADGRFVIPIPKIRMGTTDRPSSATTVPHSTANAIIGSRAPAYTTTESASLLAVAMSSTQGAHCTPCGGHAVGSTSGSVHLISHAVFTGGHNHEQSATSEPQSHSRQRGHYSTSLPTPSRHTTLSNTEQQQRQQQRRQQQQQHTQWSLQKKRTEANPRWSRTQEPKTAPAPLCDYDPCVHLQRPCPELKHLKGWNCRCSPAQSAGEPSATPGPVVALEVTRAWPTAASLRWCAPDSALSAFLVWVLRGDGSVVSNGSVSSWTRQADVYGLAAGGHVYSVCVSAQSAAGALSHRRCVAVTTANDAEAVAAYVLAGVCGVLLPAAVLLSLCLYRQCERRGQASHREPSAHLSPAVHSFRDPRLTCSMVSIANPAYTPADEQAASESAHCAHRAPAKKSTSVR</sequence>
<keyword evidence="2" id="KW-0472">Membrane</keyword>
<dbReference type="Gene3D" id="2.60.40.10">
    <property type="entry name" value="Immunoglobulins"/>
    <property type="match status" value="1"/>
</dbReference>
<dbReference type="SUPFAM" id="SSF49265">
    <property type="entry name" value="Fibronectin type III"/>
    <property type="match status" value="1"/>
</dbReference>
<feature type="transmembrane region" description="Helical" evidence="2">
    <location>
        <begin position="337"/>
        <end position="361"/>
    </location>
</feature>
<keyword evidence="2" id="KW-0812">Transmembrane</keyword>
<keyword evidence="2" id="KW-1133">Transmembrane helix</keyword>
<dbReference type="EMBL" id="JAOPHQ010006277">
    <property type="protein sequence ID" value="KAK0132252.1"/>
    <property type="molecule type" value="Genomic_DNA"/>
</dbReference>
<proteinExistence type="predicted"/>
<reference evidence="5" key="1">
    <citation type="journal article" date="2023" name="Front. Mar. Sci.">
        <title>A new Merluccius polli reference genome to investigate the effects of global change in West African waters.</title>
        <authorList>
            <person name="Mateo J.L."/>
            <person name="Blanco-Fernandez C."/>
            <person name="Garcia-Vazquez E."/>
            <person name="Machado-Schiaffino G."/>
        </authorList>
    </citation>
    <scope>NUCLEOTIDE SEQUENCE</scope>
    <source>
        <strain evidence="5">C29</strain>
        <tissue evidence="5">Fin</tissue>
    </source>
</reference>
<comment type="caution">
    <text evidence="5">The sequence shown here is derived from an EMBL/GenBank/DDBJ whole genome shotgun (WGS) entry which is preliminary data.</text>
</comment>
<accession>A0AA47M248</accession>
<dbReference type="CDD" id="cd00063">
    <property type="entry name" value="FN3"/>
    <property type="match status" value="1"/>
</dbReference>
<dbReference type="SMART" id="SM00060">
    <property type="entry name" value="FN3"/>
    <property type="match status" value="1"/>
</dbReference>
<feature type="signal peptide" evidence="3">
    <location>
        <begin position="1"/>
        <end position="31"/>
    </location>
</feature>